<comment type="caution">
    <text evidence="3">The sequence shown here is derived from an EMBL/GenBank/DDBJ whole genome shotgun (WGS) entry which is preliminary data.</text>
</comment>
<feature type="transmembrane region" description="Helical" evidence="1">
    <location>
        <begin position="228"/>
        <end position="247"/>
    </location>
</feature>
<dbReference type="InterPro" id="IPR052529">
    <property type="entry name" value="Bact_Transport_Assoc"/>
</dbReference>
<reference evidence="3 4" key="1">
    <citation type="submission" date="2019-10" db="EMBL/GenBank/DDBJ databases">
        <title>Epibacterium sp. nov., isolated from seawater.</title>
        <authorList>
            <person name="Zhang X."/>
            <person name="Li N."/>
        </authorList>
    </citation>
    <scope>NUCLEOTIDE SEQUENCE [LARGE SCALE GENOMIC DNA]</scope>
    <source>
        <strain evidence="3 4">SM1979</strain>
    </source>
</reference>
<dbReference type="Proteomes" id="UP000444174">
    <property type="component" value="Unassembled WGS sequence"/>
</dbReference>
<accession>A0A843YJL8</accession>
<feature type="transmembrane region" description="Helical" evidence="1">
    <location>
        <begin position="68"/>
        <end position="85"/>
    </location>
</feature>
<dbReference type="InterPro" id="IPR007349">
    <property type="entry name" value="DUF418"/>
</dbReference>
<evidence type="ECO:0000313" key="4">
    <source>
        <dbReference type="Proteomes" id="UP000444174"/>
    </source>
</evidence>
<evidence type="ECO:0000313" key="3">
    <source>
        <dbReference type="EMBL" id="MQQ09433.1"/>
    </source>
</evidence>
<feature type="transmembrane region" description="Helical" evidence="1">
    <location>
        <begin position="293"/>
        <end position="311"/>
    </location>
</feature>
<dbReference type="PANTHER" id="PTHR30590">
    <property type="entry name" value="INNER MEMBRANE PROTEIN"/>
    <property type="match status" value="1"/>
</dbReference>
<keyword evidence="1" id="KW-0812">Transmembrane</keyword>
<keyword evidence="1" id="KW-0472">Membrane</keyword>
<dbReference type="AlphaFoldDB" id="A0A843YJL8"/>
<organism evidence="3 4">
    <name type="scientific">Tritonibacter litoralis</name>
    <dbReference type="NCBI Taxonomy" id="2662264"/>
    <lineage>
        <taxon>Bacteria</taxon>
        <taxon>Pseudomonadati</taxon>
        <taxon>Pseudomonadota</taxon>
        <taxon>Alphaproteobacteria</taxon>
        <taxon>Rhodobacterales</taxon>
        <taxon>Paracoccaceae</taxon>
        <taxon>Tritonibacter</taxon>
    </lineage>
</organism>
<dbReference type="EMBL" id="WIBF01000008">
    <property type="protein sequence ID" value="MQQ09433.1"/>
    <property type="molecule type" value="Genomic_DNA"/>
</dbReference>
<feature type="transmembrane region" description="Helical" evidence="1">
    <location>
        <begin position="267"/>
        <end position="287"/>
    </location>
</feature>
<feature type="domain" description="DUF418" evidence="2">
    <location>
        <begin position="184"/>
        <end position="330"/>
    </location>
</feature>
<dbReference type="PANTHER" id="PTHR30590:SF3">
    <property type="entry name" value="HYPOTHETICAL MEMBRANE SPANNING PROTEIN"/>
    <property type="match status" value="1"/>
</dbReference>
<feature type="transmembrane region" description="Helical" evidence="1">
    <location>
        <begin position="112"/>
        <end position="130"/>
    </location>
</feature>
<feature type="transmembrane region" description="Helical" evidence="1">
    <location>
        <begin position="191"/>
        <end position="208"/>
    </location>
</feature>
<gene>
    <name evidence="3" type="ORF">GFB49_13275</name>
</gene>
<keyword evidence="4" id="KW-1185">Reference proteome</keyword>
<keyword evidence="1" id="KW-1133">Transmembrane helix</keyword>
<sequence>MRNPAIDIARFVAFCGMVLVNFRIAASVTATADWPSAVTNALEGRAAALFVLLAGLGLSLARAQPQRILKRAAFLFLLGLLNLTIFEADILHFYALYFLLAALLYRASDRALLGATALIVMTGYICLFVLDYSANWDWDTLTYANFTNPYGFLRHSFLNGWHPVFPWAGFLTFGMWLGRQDLASLQIQRRLVVWGAVAGVTAALPQHLVHSAALAELMGTAALPPTPFYMVSATGSACACLGLLLLATPHFPTRISEALAVTGRQALTLYLAHIIVGMGLLEAFGLLDGTLSTGAIFAYSLGFCAACVIYAKAWQRVLPYGPLEAVLKRL</sequence>
<proteinExistence type="predicted"/>
<name>A0A843YJL8_9RHOB</name>
<dbReference type="Pfam" id="PF04235">
    <property type="entry name" value="DUF418"/>
    <property type="match status" value="1"/>
</dbReference>
<feature type="transmembrane region" description="Helical" evidence="1">
    <location>
        <begin position="44"/>
        <end position="61"/>
    </location>
</feature>
<evidence type="ECO:0000256" key="1">
    <source>
        <dbReference type="SAM" id="Phobius"/>
    </source>
</evidence>
<dbReference type="RefSeq" id="WP_153216380.1">
    <property type="nucleotide sequence ID" value="NZ_WIBF01000008.1"/>
</dbReference>
<protein>
    <submittedName>
        <fullName evidence="3">DUF418 domain-containing protein</fullName>
    </submittedName>
</protein>
<feature type="transmembrane region" description="Helical" evidence="1">
    <location>
        <begin position="12"/>
        <end position="32"/>
    </location>
</feature>
<evidence type="ECO:0000259" key="2">
    <source>
        <dbReference type="Pfam" id="PF04235"/>
    </source>
</evidence>